<dbReference type="EMBL" id="JARK01000508">
    <property type="protein sequence ID" value="EYC36327.1"/>
    <property type="molecule type" value="Genomic_DNA"/>
</dbReference>
<evidence type="ECO:0000313" key="2">
    <source>
        <dbReference type="Proteomes" id="UP000024635"/>
    </source>
</evidence>
<evidence type="ECO:0000313" key="1">
    <source>
        <dbReference type="EMBL" id="EYC36327.1"/>
    </source>
</evidence>
<protein>
    <submittedName>
        <fullName evidence="1">Uncharacterized protein</fullName>
    </submittedName>
</protein>
<keyword evidence="2" id="KW-1185">Reference proteome</keyword>
<dbReference type="AlphaFoldDB" id="A0A016WAL7"/>
<sequence length="86" mass="10028">MVETNIRLSRTYIHLFWEILKWFLDSAGYSSLRSKREFGLSSETLEKTRNEFRFMGARAGPSSHLFLGKPVSLPVEEILESKILFM</sequence>
<gene>
    <name evidence="1" type="primary">Acey_s0908.g2984</name>
    <name evidence="1" type="ORF">Y032_0908g2984</name>
</gene>
<proteinExistence type="predicted"/>
<accession>A0A016WAL7</accession>
<comment type="caution">
    <text evidence="1">The sequence shown here is derived from an EMBL/GenBank/DDBJ whole genome shotgun (WGS) entry which is preliminary data.</text>
</comment>
<dbReference type="Proteomes" id="UP000024635">
    <property type="component" value="Unassembled WGS sequence"/>
</dbReference>
<organism evidence="1 2">
    <name type="scientific">Ancylostoma ceylanicum</name>
    <dbReference type="NCBI Taxonomy" id="53326"/>
    <lineage>
        <taxon>Eukaryota</taxon>
        <taxon>Metazoa</taxon>
        <taxon>Ecdysozoa</taxon>
        <taxon>Nematoda</taxon>
        <taxon>Chromadorea</taxon>
        <taxon>Rhabditida</taxon>
        <taxon>Rhabditina</taxon>
        <taxon>Rhabditomorpha</taxon>
        <taxon>Strongyloidea</taxon>
        <taxon>Ancylostomatidae</taxon>
        <taxon>Ancylostomatinae</taxon>
        <taxon>Ancylostoma</taxon>
    </lineage>
</organism>
<name>A0A016WAL7_9BILA</name>
<reference evidence="2" key="1">
    <citation type="journal article" date="2015" name="Nat. Genet.">
        <title>The genome and transcriptome of the zoonotic hookworm Ancylostoma ceylanicum identify infection-specific gene families.</title>
        <authorList>
            <person name="Schwarz E.M."/>
            <person name="Hu Y."/>
            <person name="Antoshechkin I."/>
            <person name="Miller M.M."/>
            <person name="Sternberg P.W."/>
            <person name="Aroian R.V."/>
        </authorList>
    </citation>
    <scope>NUCLEOTIDE SEQUENCE</scope>
    <source>
        <strain evidence="2">HY135</strain>
    </source>
</reference>